<keyword evidence="3" id="KW-1185">Reference proteome</keyword>
<protein>
    <submittedName>
        <fullName evidence="2">ABC-2 family transporter protein</fullName>
    </submittedName>
</protein>
<feature type="transmembrane region" description="Helical" evidence="1">
    <location>
        <begin position="232"/>
        <end position="252"/>
    </location>
</feature>
<organism evidence="2 3">
    <name type="scientific">Paenibacillus terricola</name>
    <dbReference type="NCBI Taxonomy" id="2763503"/>
    <lineage>
        <taxon>Bacteria</taxon>
        <taxon>Bacillati</taxon>
        <taxon>Bacillota</taxon>
        <taxon>Bacilli</taxon>
        <taxon>Bacillales</taxon>
        <taxon>Paenibacillaceae</taxon>
        <taxon>Paenibacillus</taxon>
    </lineage>
</organism>
<sequence length="264" mass="29977">MTFQLFGQLVRLLMKEKMQYRGDFLLSAVAQIISYAGDYIVIYLFIKRFDTLAGWNWPEIALLYSIGLFTYALGASFSFVQMSQLEGQVRQGTFDTLLIKPVNPYLYLVSRGFNLAYIAHITISGSVLVWAMLQLNLHWTWIQYIYLLIAIISGSMIHAGIMTMIGAMSFIWVRSSYLFSLFFQLKNFISYPLPVFGTVVQLLLTVVVPLGFVNFYPAAYLLDNDTALMPAWAMWLVPLAGPIVYGLGYRFWMFGANKYQGAGG</sequence>
<dbReference type="PANTHER" id="PTHR36833">
    <property type="entry name" value="SLR0610 PROTEIN-RELATED"/>
    <property type="match status" value="1"/>
</dbReference>
<evidence type="ECO:0000313" key="3">
    <source>
        <dbReference type="Proteomes" id="UP000609346"/>
    </source>
</evidence>
<dbReference type="Proteomes" id="UP000609346">
    <property type="component" value="Unassembled WGS sequence"/>
</dbReference>
<dbReference type="InterPro" id="IPR010390">
    <property type="entry name" value="ABC-2_transporter-like"/>
</dbReference>
<dbReference type="PANTHER" id="PTHR36833:SF1">
    <property type="entry name" value="INTEGRAL MEMBRANE TRANSPORT PROTEIN"/>
    <property type="match status" value="1"/>
</dbReference>
<evidence type="ECO:0000256" key="1">
    <source>
        <dbReference type="SAM" id="Phobius"/>
    </source>
</evidence>
<feature type="transmembrane region" description="Helical" evidence="1">
    <location>
        <begin position="145"/>
        <end position="173"/>
    </location>
</feature>
<feature type="transmembrane region" description="Helical" evidence="1">
    <location>
        <begin position="115"/>
        <end position="133"/>
    </location>
</feature>
<feature type="transmembrane region" description="Helical" evidence="1">
    <location>
        <begin position="193"/>
        <end position="212"/>
    </location>
</feature>
<dbReference type="Pfam" id="PF06182">
    <property type="entry name" value="ABC2_membrane_6"/>
    <property type="match status" value="1"/>
</dbReference>
<keyword evidence="1" id="KW-0812">Transmembrane</keyword>
<keyword evidence="1" id="KW-1133">Transmembrane helix</keyword>
<dbReference type="RefSeq" id="WP_191204131.1">
    <property type="nucleotide sequence ID" value="NZ_JACXZA010000003.1"/>
</dbReference>
<reference evidence="2 3" key="1">
    <citation type="submission" date="2020-09" db="EMBL/GenBank/DDBJ databases">
        <title>Paenibacillus sp. strain PR3 16S rRNA gene Genome sequencing and assembly.</title>
        <authorList>
            <person name="Kim J."/>
        </authorList>
    </citation>
    <scope>NUCLEOTIDE SEQUENCE [LARGE SCALE GENOMIC DNA]</scope>
    <source>
        <strain evidence="2 3">PR3</strain>
    </source>
</reference>
<keyword evidence="1" id="KW-0472">Membrane</keyword>
<feature type="transmembrane region" description="Helical" evidence="1">
    <location>
        <begin position="24"/>
        <end position="46"/>
    </location>
</feature>
<feature type="transmembrane region" description="Helical" evidence="1">
    <location>
        <begin position="61"/>
        <end position="80"/>
    </location>
</feature>
<evidence type="ECO:0000313" key="2">
    <source>
        <dbReference type="EMBL" id="MBD3919853.1"/>
    </source>
</evidence>
<dbReference type="EMBL" id="JACXZA010000003">
    <property type="protein sequence ID" value="MBD3919853.1"/>
    <property type="molecule type" value="Genomic_DNA"/>
</dbReference>
<gene>
    <name evidence="2" type="ORF">H8B09_13910</name>
</gene>
<proteinExistence type="predicted"/>
<name>A0ABR8MV52_9BACL</name>
<comment type="caution">
    <text evidence="2">The sequence shown here is derived from an EMBL/GenBank/DDBJ whole genome shotgun (WGS) entry which is preliminary data.</text>
</comment>
<accession>A0ABR8MV52</accession>